<evidence type="ECO:0000256" key="1">
    <source>
        <dbReference type="ARBA" id="ARBA00004123"/>
    </source>
</evidence>
<keyword evidence="2 5" id="KW-0853">WD repeat</keyword>
<dbReference type="Pfam" id="PF21031">
    <property type="entry name" value="WDR54"/>
    <property type="match status" value="2"/>
</dbReference>
<evidence type="ECO:0000259" key="6">
    <source>
        <dbReference type="Pfam" id="PF21031"/>
    </source>
</evidence>
<keyword evidence="8" id="KW-1185">Reference proteome</keyword>
<protein>
    <submittedName>
        <fullName evidence="7">WDR54 protein</fullName>
    </submittedName>
</protein>
<dbReference type="GO" id="GO:0005730">
    <property type="term" value="C:nucleolus"/>
    <property type="evidence" value="ECO:0007669"/>
    <property type="project" value="TreeGrafter"/>
</dbReference>
<dbReference type="AlphaFoldDB" id="A0A8J7NTR4"/>
<evidence type="ECO:0000256" key="2">
    <source>
        <dbReference type="ARBA" id="ARBA00022574"/>
    </source>
</evidence>
<dbReference type="GO" id="GO:0000027">
    <property type="term" value="P:ribosomal large subunit assembly"/>
    <property type="evidence" value="ECO:0007669"/>
    <property type="project" value="TreeGrafter"/>
</dbReference>
<name>A0A8J7NTR4_ATRSP</name>
<dbReference type="InterPro" id="IPR015943">
    <property type="entry name" value="WD40/YVTN_repeat-like_dom_sf"/>
</dbReference>
<evidence type="ECO:0000256" key="5">
    <source>
        <dbReference type="PROSITE-ProRule" id="PRU00221"/>
    </source>
</evidence>
<accession>A0A8J7NTR4</accession>
<dbReference type="PROSITE" id="PS50082">
    <property type="entry name" value="WD_REPEATS_2"/>
    <property type="match status" value="1"/>
</dbReference>
<proteinExistence type="predicted"/>
<feature type="non-terminal residue" evidence="7">
    <location>
        <position position="1"/>
    </location>
</feature>
<dbReference type="SUPFAM" id="SSF50978">
    <property type="entry name" value="WD40 repeat-like"/>
    <property type="match status" value="1"/>
</dbReference>
<dbReference type="Proteomes" id="UP000736164">
    <property type="component" value="Unassembled WGS sequence"/>
</dbReference>
<dbReference type="InterPro" id="IPR036322">
    <property type="entry name" value="WD40_repeat_dom_sf"/>
</dbReference>
<reference evidence="7" key="1">
    <citation type="journal article" date="2021" name="Cell">
        <title>Tracing the genetic footprints of vertebrate landing in non-teleost ray-finned fishes.</title>
        <authorList>
            <person name="Bi X."/>
            <person name="Wang K."/>
            <person name="Yang L."/>
            <person name="Pan H."/>
            <person name="Jiang H."/>
            <person name="Wei Q."/>
            <person name="Fang M."/>
            <person name="Yu H."/>
            <person name="Zhu C."/>
            <person name="Cai Y."/>
            <person name="He Y."/>
            <person name="Gan X."/>
            <person name="Zeng H."/>
            <person name="Yu D."/>
            <person name="Zhu Y."/>
            <person name="Jiang H."/>
            <person name="Qiu Q."/>
            <person name="Yang H."/>
            <person name="Zhang Y.E."/>
            <person name="Wang W."/>
            <person name="Zhu M."/>
            <person name="He S."/>
            <person name="Zhang G."/>
        </authorList>
    </citation>
    <scope>NUCLEOTIDE SEQUENCE</scope>
    <source>
        <strain evidence="7">Allg_001</strain>
    </source>
</reference>
<dbReference type="PANTHER" id="PTHR19848">
    <property type="entry name" value="WD40 REPEAT PROTEIN"/>
    <property type="match status" value="1"/>
</dbReference>
<organism evidence="7 8">
    <name type="scientific">Atractosteus spatula</name>
    <name type="common">Alligator gar</name>
    <name type="synonym">Lepisosteus spatula</name>
    <dbReference type="NCBI Taxonomy" id="7917"/>
    <lineage>
        <taxon>Eukaryota</taxon>
        <taxon>Metazoa</taxon>
        <taxon>Chordata</taxon>
        <taxon>Craniata</taxon>
        <taxon>Vertebrata</taxon>
        <taxon>Euteleostomi</taxon>
        <taxon>Actinopterygii</taxon>
        <taxon>Neopterygii</taxon>
        <taxon>Holostei</taxon>
        <taxon>Semionotiformes</taxon>
        <taxon>Lepisosteidae</taxon>
        <taxon>Atractosteus</taxon>
    </lineage>
</organism>
<feature type="domain" description="WD repeat-containing protein 54 beta-propeller" evidence="6">
    <location>
        <begin position="263"/>
        <end position="423"/>
    </location>
</feature>
<dbReference type="InterPro" id="IPR001680">
    <property type="entry name" value="WD40_rpt"/>
</dbReference>
<comment type="subcellular location">
    <subcellularLocation>
        <location evidence="1">Nucleus</location>
    </subcellularLocation>
</comment>
<dbReference type="PANTHER" id="PTHR19848:SF0">
    <property type="entry name" value="NOTCHLESS PROTEIN HOMOLOG 1"/>
    <property type="match status" value="1"/>
</dbReference>
<feature type="repeat" description="WD" evidence="5">
    <location>
        <begin position="339"/>
        <end position="380"/>
    </location>
</feature>
<sequence>MYHKEKSIQIKSSASALYNNLSVLPIAERSLTYFTVVHGNVVNMVSASGDGLNFSHRQLQSKEGSIAASSSLIIQASWCVLPSRVLLVLTSQKGIQMYESDGSIMVYWHALDIPETPTAQAVFARGIAAARGNYICVGTSCGSVLVFDVPSKGSNITLSEVLEEHREPITDIASESSRNEDGMADLVTADDSGLLCVWKSGEDFSLVNKIPAYGLYSVVSAPEMPHTSPAHSTCKSIKRKSGKYSFHGTAVAVVLVWQENQQRQLKHCPAGMLSCQDASTGGQQWNSQNMISLSTPAKTFTARCSCSSVKLWCGVVVAGYGSGQIRLYDGVSGSVYAEVNAHARWIYALDVAPDTGTLLSGAEDSLVRIWKFSRTPETDRIEIEHRHTECVTDVQICGAKFCDSEGNAFAVTGYDLSEIIRYTLV</sequence>
<evidence type="ECO:0000256" key="4">
    <source>
        <dbReference type="ARBA" id="ARBA00023242"/>
    </source>
</evidence>
<evidence type="ECO:0000313" key="7">
    <source>
        <dbReference type="EMBL" id="MBN3318283.1"/>
    </source>
</evidence>
<evidence type="ECO:0000256" key="3">
    <source>
        <dbReference type="ARBA" id="ARBA00022737"/>
    </source>
</evidence>
<dbReference type="Gene3D" id="2.130.10.10">
    <property type="entry name" value="YVTN repeat-like/Quinoprotein amine dehydrogenase"/>
    <property type="match status" value="2"/>
</dbReference>
<comment type="caution">
    <text evidence="7">The sequence shown here is derived from an EMBL/GenBank/DDBJ whole genome shotgun (WGS) entry which is preliminary data.</text>
</comment>
<dbReference type="FunFam" id="2.130.10.10:FF:000412">
    <property type="entry name" value="WD repeat domain 54"/>
    <property type="match status" value="1"/>
</dbReference>
<feature type="domain" description="WD repeat-containing protein 54 beta-propeller" evidence="6">
    <location>
        <begin position="1"/>
        <end position="215"/>
    </location>
</feature>
<evidence type="ECO:0000313" key="8">
    <source>
        <dbReference type="Proteomes" id="UP000736164"/>
    </source>
</evidence>
<keyword evidence="4" id="KW-0539">Nucleus</keyword>
<keyword evidence="3" id="KW-0677">Repeat</keyword>
<dbReference type="EMBL" id="JAAWVO010039273">
    <property type="protein sequence ID" value="MBN3318283.1"/>
    <property type="molecule type" value="Genomic_DNA"/>
</dbReference>
<feature type="non-terminal residue" evidence="7">
    <location>
        <position position="425"/>
    </location>
</feature>
<gene>
    <name evidence="7" type="primary">Wdr54</name>
    <name evidence="7" type="ORF">GTO95_0004115</name>
</gene>
<dbReference type="InterPro" id="IPR049546">
    <property type="entry name" value="WDR54_beta_prop"/>
</dbReference>
<dbReference type="PROSITE" id="PS50294">
    <property type="entry name" value="WD_REPEATS_REGION"/>
    <property type="match status" value="1"/>
</dbReference>
<dbReference type="SMART" id="SM00320">
    <property type="entry name" value="WD40"/>
    <property type="match status" value="3"/>
</dbReference>